<feature type="transmembrane region" description="Helical" evidence="8">
    <location>
        <begin position="119"/>
        <end position="141"/>
    </location>
</feature>
<dbReference type="InterPro" id="IPR013604">
    <property type="entry name" value="7TM_chemorcpt"/>
</dbReference>
<keyword evidence="7 8" id="KW-0807">Transducer</keyword>
<feature type="transmembrane region" description="Helical" evidence="8">
    <location>
        <begin position="71"/>
        <end position="92"/>
    </location>
</feature>
<comment type="subcellular location">
    <subcellularLocation>
        <location evidence="1 8">Cell membrane</location>
        <topology evidence="1 8">Multi-pass membrane protein</topology>
    </subcellularLocation>
</comment>
<evidence type="ECO:0000256" key="6">
    <source>
        <dbReference type="ARBA" id="ARBA00023170"/>
    </source>
</evidence>
<evidence type="ECO:0000256" key="8">
    <source>
        <dbReference type="RuleBase" id="RU363108"/>
    </source>
</evidence>
<feature type="transmembrane region" description="Helical" evidence="8">
    <location>
        <begin position="12"/>
        <end position="31"/>
    </location>
</feature>
<reference evidence="9 10" key="1">
    <citation type="submission" date="2023-09" db="EMBL/GenBank/DDBJ databases">
        <title>Nesidiocoris tenuis whole genome shotgun sequence.</title>
        <authorList>
            <person name="Shibata T."/>
            <person name="Shimoda M."/>
            <person name="Kobayashi T."/>
            <person name="Uehara T."/>
        </authorList>
    </citation>
    <scope>NUCLEOTIDE SEQUENCE [LARGE SCALE GENOMIC DNA]</scope>
    <source>
        <strain evidence="9 10">Japan</strain>
    </source>
</reference>
<evidence type="ECO:0000256" key="1">
    <source>
        <dbReference type="ARBA" id="ARBA00004651"/>
    </source>
</evidence>
<keyword evidence="6 8" id="KW-0675">Receptor</keyword>
<comment type="similarity">
    <text evidence="8">Belongs to the insect chemoreceptor superfamily. Gustatory receptor (GR) family.</text>
</comment>
<name>A0ABN7BBA2_9HEMI</name>
<evidence type="ECO:0000256" key="5">
    <source>
        <dbReference type="ARBA" id="ARBA00023136"/>
    </source>
</evidence>
<dbReference type="Pfam" id="PF08395">
    <property type="entry name" value="7tm_7"/>
    <property type="match status" value="1"/>
</dbReference>
<dbReference type="PANTHER" id="PTHR21143">
    <property type="entry name" value="INVERTEBRATE GUSTATORY RECEPTOR"/>
    <property type="match status" value="1"/>
</dbReference>
<keyword evidence="2 8" id="KW-1003">Cell membrane</keyword>
<dbReference type="PANTHER" id="PTHR21143:SF133">
    <property type="entry name" value="GUSTATORY AND PHEROMONE RECEPTOR 32A-RELATED"/>
    <property type="match status" value="1"/>
</dbReference>
<feature type="transmembrane region" description="Helical" evidence="8">
    <location>
        <begin position="223"/>
        <end position="246"/>
    </location>
</feature>
<comment type="function">
    <text evidence="8">Gustatory receptor which mediates acceptance or avoidance behavior, depending on its substrates.</text>
</comment>
<dbReference type="Proteomes" id="UP001307889">
    <property type="component" value="Chromosome 13"/>
</dbReference>
<evidence type="ECO:0000313" key="9">
    <source>
        <dbReference type="EMBL" id="BET01668.1"/>
    </source>
</evidence>
<accession>A0ABN7BBA2</accession>
<dbReference type="EMBL" id="AP028921">
    <property type="protein sequence ID" value="BET01668.1"/>
    <property type="molecule type" value="Genomic_DNA"/>
</dbReference>
<gene>
    <name evidence="9" type="ORF">NTJ_14484</name>
</gene>
<protein>
    <recommendedName>
        <fullName evidence="8">Gustatory receptor</fullName>
    </recommendedName>
</protein>
<evidence type="ECO:0000256" key="7">
    <source>
        <dbReference type="ARBA" id="ARBA00023224"/>
    </source>
</evidence>
<evidence type="ECO:0000256" key="4">
    <source>
        <dbReference type="ARBA" id="ARBA00022989"/>
    </source>
</evidence>
<evidence type="ECO:0000256" key="3">
    <source>
        <dbReference type="ARBA" id="ARBA00022692"/>
    </source>
</evidence>
<keyword evidence="5 8" id="KW-0472">Membrane</keyword>
<feature type="transmembrane region" description="Helical" evidence="8">
    <location>
        <begin position="37"/>
        <end position="59"/>
    </location>
</feature>
<feature type="transmembrane region" description="Helical" evidence="8">
    <location>
        <begin position="153"/>
        <end position="181"/>
    </location>
</feature>
<evidence type="ECO:0000313" key="10">
    <source>
        <dbReference type="Proteomes" id="UP001307889"/>
    </source>
</evidence>
<feature type="transmembrane region" description="Helical" evidence="8">
    <location>
        <begin position="258"/>
        <end position="277"/>
    </location>
</feature>
<sequence>MVKIQTCSFLYHVRFFRYFGLLPFVLGPPSYSRFSKYFLPFALALTAVISADFGNRVIITLSEEVGKFERIVVLMIYLSLTAHPILILVGTFRKRFVFESVMSQCVDLQEKLNAKNYQLFVPIKLGVLFGIFFMTLAWITISSGFLCSRISVLLMVITGIFSTISHVHQFACLLLFSYFAYSVGYLFERLADDLADDELKNRSEFVRKYDRLAGLFANVNDCFSYLVSMCLLASFAQFLAGIYIFLTFVTGPTVTCGVSVMYVWLFGFVATSFSVLVHSCQTASDQANKCHMAFFNQLIDSDRTVSYRQDPYILMHFINNRTRLVFKAFNSIPINIRLAHSMTAAVMTYAIITLQIQTSPKNQN</sequence>
<organism evidence="9 10">
    <name type="scientific">Nesidiocoris tenuis</name>
    <dbReference type="NCBI Taxonomy" id="355587"/>
    <lineage>
        <taxon>Eukaryota</taxon>
        <taxon>Metazoa</taxon>
        <taxon>Ecdysozoa</taxon>
        <taxon>Arthropoda</taxon>
        <taxon>Hexapoda</taxon>
        <taxon>Insecta</taxon>
        <taxon>Pterygota</taxon>
        <taxon>Neoptera</taxon>
        <taxon>Paraneoptera</taxon>
        <taxon>Hemiptera</taxon>
        <taxon>Heteroptera</taxon>
        <taxon>Panheteroptera</taxon>
        <taxon>Cimicomorpha</taxon>
        <taxon>Miridae</taxon>
        <taxon>Dicyphina</taxon>
        <taxon>Nesidiocoris</taxon>
    </lineage>
</organism>
<keyword evidence="3 8" id="KW-0812">Transmembrane</keyword>
<evidence type="ECO:0000256" key="2">
    <source>
        <dbReference type="ARBA" id="ARBA00022475"/>
    </source>
</evidence>
<keyword evidence="4 8" id="KW-1133">Transmembrane helix</keyword>
<keyword evidence="10" id="KW-1185">Reference proteome</keyword>
<proteinExistence type="inferred from homology"/>